<name>A0AAD8FLD2_BIOPF</name>
<keyword evidence="1" id="KW-1133">Transmembrane helix</keyword>
<feature type="non-terminal residue" evidence="3">
    <location>
        <position position="1"/>
    </location>
</feature>
<evidence type="ECO:0000259" key="2">
    <source>
        <dbReference type="Pfam" id="PF17517"/>
    </source>
</evidence>
<keyword evidence="4" id="KW-1185">Reference proteome</keyword>
<feature type="transmembrane region" description="Helical" evidence="1">
    <location>
        <begin position="473"/>
        <end position="499"/>
    </location>
</feature>
<evidence type="ECO:0000256" key="1">
    <source>
        <dbReference type="SAM" id="Phobius"/>
    </source>
</evidence>
<comment type="caution">
    <text evidence="3">The sequence shown here is derived from an EMBL/GenBank/DDBJ whole genome shotgun (WGS) entry which is preliminary data.</text>
</comment>
<dbReference type="InterPro" id="IPR035234">
    <property type="entry name" value="IgGFc-bd_N"/>
</dbReference>
<protein>
    <recommendedName>
        <fullName evidence="2">IgGFc-binding protein N-terminal domain-containing protein</fullName>
    </recommendedName>
</protein>
<evidence type="ECO:0000313" key="4">
    <source>
        <dbReference type="Proteomes" id="UP001233172"/>
    </source>
</evidence>
<evidence type="ECO:0000313" key="3">
    <source>
        <dbReference type="EMBL" id="KAK0067731.1"/>
    </source>
</evidence>
<dbReference type="Proteomes" id="UP001233172">
    <property type="component" value="Unassembled WGS sequence"/>
</dbReference>
<dbReference type="EMBL" id="JASAOG010000006">
    <property type="protein sequence ID" value="KAK0067731.1"/>
    <property type="molecule type" value="Genomic_DNA"/>
</dbReference>
<dbReference type="Pfam" id="PF17517">
    <property type="entry name" value="IgGFc_binding"/>
    <property type="match status" value="1"/>
</dbReference>
<dbReference type="PANTHER" id="PTHR46534:SF1">
    <property type="entry name" value="IGGFC-BINDING PROTEIN N-TERMINAL DOMAIN-CONTAINING PROTEIN"/>
    <property type="match status" value="1"/>
</dbReference>
<dbReference type="PANTHER" id="PTHR46534">
    <property type="entry name" value="IGGFC_BINDING DOMAIN-CONTAINING PROTEIN"/>
    <property type="match status" value="1"/>
</dbReference>
<reference evidence="3" key="1">
    <citation type="journal article" date="2023" name="PLoS Negl. Trop. Dis.">
        <title>A genome sequence for Biomphalaria pfeifferi, the major vector snail for the human-infecting parasite Schistosoma mansoni.</title>
        <authorList>
            <person name="Bu L."/>
            <person name="Lu L."/>
            <person name="Laidemitt M.R."/>
            <person name="Zhang S.M."/>
            <person name="Mutuku M."/>
            <person name="Mkoji G."/>
            <person name="Steinauer M."/>
            <person name="Loker E.S."/>
        </authorList>
    </citation>
    <scope>NUCLEOTIDE SEQUENCE</scope>
    <source>
        <strain evidence="3">KasaAsao</strain>
    </source>
</reference>
<proteinExistence type="predicted"/>
<reference evidence="3" key="2">
    <citation type="submission" date="2023-04" db="EMBL/GenBank/DDBJ databases">
        <authorList>
            <person name="Bu L."/>
            <person name="Lu L."/>
            <person name="Laidemitt M.R."/>
            <person name="Zhang S.M."/>
            <person name="Mutuku M."/>
            <person name="Mkoji G."/>
            <person name="Steinauer M."/>
            <person name="Loker E.S."/>
        </authorList>
    </citation>
    <scope>NUCLEOTIDE SEQUENCE</scope>
    <source>
        <strain evidence="3">KasaAsao</strain>
        <tissue evidence="3">Whole Snail</tissue>
    </source>
</reference>
<organism evidence="3 4">
    <name type="scientific">Biomphalaria pfeifferi</name>
    <name type="common">Bloodfluke planorb</name>
    <name type="synonym">Freshwater snail</name>
    <dbReference type="NCBI Taxonomy" id="112525"/>
    <lineage>
        <taxon>Eukaryota</taxon>
        <taxon>Metazoa</taxon>
        <taxon>Spiralia</taxon>
        <taxon>Lophotrochozoa</taxon>
        <taxon>Mollusca</taxon>
        <taxon>Gastropoda</taxon>
        <taxon>Heterobranchia</taxon>
        <taxon>Euthyneura</taxon>
        <taxon>Panpulmonata</taxon>
        <taxon>Hygrophila</taxon>
        <taxon>Lymnaeoidea</taxon>
        <taxon>Planorbidae</taxon>
        <taxon>Biomphalaria</taxon>
    </lineage>
</organism>
<feature type="domain" description="IgGFc-binding protein N-terminal" evidence="2">
    <location>
        <begin position="38"/>
        <end position="346"/>
    </location>
</feature>
<sequence length="509" mass="57872">LGYQRGVRFYAEVIELKGSDYFGVCLVYYETSMLSIATTLILPVETFAYDYILPPFKYTVFYIILTQEFTRIEGVLPTIDSPMLSTLNRDVMRSTSIMQQVEHLREINDNLNQGFINYDAIKIKPLKNIGLITGSHANLDNDIACYQQMALSTDATIETIPPKYTAGKSFIIFPITNGSKDNYVTVVAMEAYTVITVHRPVKQEMYLASEGESTKIRNVSDGHRLVTSSKPVQCYYIMRSICGGEVGDSSLSLLAPTNLFVNRYIWSLPLEAEFQTNSFIKFIIRELEYNETLVLDGVPLNMSEFYLQRVYGDLRWMAGESSLNDSESLHDIYHSSGKLFGLYLYGINKYFSYMQVAGYKVISCIENLRDMMPDDKLDNDCDGNVDEEMLDNKDDDGDTLIDEDVVMPELEITTRAETKTTTVTTTEIPETTESTTLITEEVTTETTEVDMTTEKDNITVSAIIFDKWDVRNYLFFFILGIIILLLIITIILVCSCLCYSCRLCFRSQS</sequence>
<keyword evidence="1" id="KW-0472">Membrane</keyword>
<dbReference type="AlphaFoldDB" id="A0AAD8FLD2"/>
<accession>A0AAD8FLD2</accession>
<gene>
    <name evidence="3" type="ORF">Bpfe_002572</name>
</gene>
<keyword evidence="1" id="KW-0812">Transmembrane</keyword>